<reference evidence="3" key="1">
    <citation type="submission" date="2009-05" db="EMBL/GenBank/DDBJ databases">
        <title>Complete sequence of Tolumonas auensis DSM 9187.</title>
        <authorList>
            <consortium name="US DOE Joint Genome Institute"/>
            <person name="Lucas S."/>
            <person name="Copeland A."/>
            <person name="Lapidus A."/>
            <person name="Glavina del Rio T."/>
            <person name="Tice H."/>
            <person name="Bruce D."/>
            <person name="Goodwin L."/>
            <person name="Pitluck S."/>
            <person name="Chertkov O."/>
            <person name="Brettin T."/>
            <person name="Detter J.C."/>
            <person name="Han C."/>
            <person name="Larimer F."/>
            <person name="Land M."/>
            <person name="Hauser L."/>
            <person name="Kyrpides N."/>
            <person name="Mikhailova N."/>
            <person name="Spring S."/>
            <person name="Beller H."/>
        </authorList>
    </citation>
    <scope>NUCLEOTIDE SEQUENCE [LARGE SCALE GENOMIC DNA]</scope>
    <source>
        <strain evidence="3">DSM 9187 / TA4</strain>
    </source>
</reference>
<dbReference type="Gene3D" id="3.40.50.300">
    <property type="entry name" value="P-loop containing nucleotide triphosphate hydrolases"/>
    <property type="match status" value="1"/>
</dbReference>
<dbReference type="InterPro" id="IPR006073">
    <property type="entry name" value="GTP-bd"/>
</dbReference>
<dbReference type="KEGG" id="tau:Tola_1166"/>
<sequence>MNNNLNYPYLLAVHALCVDGQLHKNELQFLQSLAKTIGIEPATEAAAELILAQTDQHLNQDIILQRIVPEQRLLALSLVALATHFDGVLDRTEQRLLEQLRQRWNISNDVFEQIQSQACKEAQRLISELKTTSRNEVSTGAKMLSGLETVLGKTVVDRVVGVLGSESMKERIEDYRIEALLSGPKYDKAISECRDVGLRDIEIADTCLHATVHALKEIESKLDAQIAEIQLQIGDKPAQAAREALRTMREDRAEIIRVINQELQEFQELQIKKRRAMNYYTIAFMGRSKAGKSTLHAVVTGGGWDQIGVGRQNTTRLNRVYEWNNIRIIDTPGIATPGGEELESVAESIIDEADLICFVVTNNNQQTSEFEFLKQLRRKGKPLLMLLNVKEDLSHPVRLKRFLEKPEQAFSEDKDRLGGHIDRIRRDAADHYGTSSFPIIPVQLLAAQIAQQQPEHEHAKTLMKSSRLQHFLDSVRLSLLDEGLLRRSQNLLGSTVTDIERPFHYLNARSEFYIKFSNEISERAKDSVQRLKKAQDDHARQLEQDLRGIFAALQQEVPDFAEDHWDDSESSLNDAWSDAIRYFGMEKKINDAQENSLIAFSNDMKELLDEVNQEINLQRKLSYSSNKLDEQDSSVWFSKTLQWGSGLAGLGIAVVALANWWNPAGWVWGAVAAVGFIASLFESKASKRRKAVAKISSALESQIEKQEKQIVEDALMHFREQCFLGAAEVKEYFRLSSDGLNFVGKTLGNGAEKLQEQSRILNTHFAARIIDFAGHKPSESSAQALRNQINEVRRKVGESINIEVSSKMRVPKNMNIIESVIQEKITLQKAGV</sequence>
<proteinExistence type="predicted"/>
<evidence type="ECO:0000259" key="1">
    <source>
        <dbReference type="Pfam" id="PF01926"/>
    </source>
</evidence>
<gene>
    <name evidence="2" type="ordered locus">Tola_1166</name>
</gene>
<dbReference type="STRING" id="595494.Tola_1166"/>
<organism evidence="2 3">
    <name type="scientific">Tolumonas auensis (strain DSM 9187 / NBRC 110442 / TA 4)</name>
    <dbReference type="NCBI Taxonomy" id="595494"/>
    <lineage>
        <taxon>Bacteria</taxon>
        <taxon>Pseudomonadati</taxon>
        <taxon>Pseudomonadota</taxon>
        <taxon>Gammaproteobacteria</taxon>
        <taxon>Aeromonadales</taxon>
        <taxon>Aeromonadaceae</taxon>
        <taxon>Tolumonas</taxon>
    </lineage>
</organism>
<feature type="domain" description="G" evidence="1">
    <location>
        <begin position="281"/>
        <end position="388"/>
    </location>
</feature>
<reference evidence="2 3" key="2">
    <citation type="journal article" date="2011" name="Stand. Genomic Sci.">
        <title>Complete genome sequence of Tolumonas auensis type strain (TA 4).</title>
        <authorList>
            <person name="Chertkov O."/>
            <person name="Copeland A."/>
            <person name="Lucas S."/>
            <person name="Lapidus A."/>
            <person name="Berry K.W."/>
            <person name="Detter J.C."/>
            <person name="Del Rio T.G."/>
            <person name="Hammon N."/>
            <person name="Dalin E."/>
            <person name="Tice H."/>
            <person name="Pitluck S."/>
            <person name="Richardson P."/>
            <person name="Bruce D."/>
            <person name="Goodwin L."/>
            <person name="Han C."/>
            <person name="Tapia R."/>
            <person name="Saunders E."/>
            <person name="Schmutz J."/>
            <person name="Brettin T."/>
            <person name="Larimer F."/>
            <person name="Land M."/>
            <person name="Hauser L."/>
            <person name="Spring S."/>
            <person name="Rohde M."/>
            <person name="Kyrpides N.C."/>
            <person name="Ivanova N."/>
            <person name="Goker M."/>
            <person name="Beller H.R."/>
            <person name="Klenk H.P."/>
            <person name="Woyke T."/>
        </authorList>
    </citation>
    <scope>NUCLEOTIDE SEQUENCE [LARGE SCALE GENOMIC DNA]</scope>
    <source>
        <strain evidence="3">DSM 9187 / TA4</strain>
    </source>
</reference>
<dbReference type="SUPFAM" id="SSF52540">
    <property type="entry name" value="P-loop containing nucleoside triphosphate hydrolases"/>
    <property type="match status" value="1"/>
</dbReference>
<dbReference type="Gene3D" id="1.10.3680.10">
    <property type="entry name" value="TerB-like"/>
    <property type="match status" value="1"/>
</dbReference>
<dbReference type="RefSeq" id="WP_012729387.1">
    <property type="nucleotide sequence ID" value="NC_012691.1"/>
</dbReference>
<dbReference type="Proteomes" id="UP000009073">
    <property type="component" value="Chromosome"/>
</dbReference>
<protein>
    <submittedName>
        <fullName evidence="2">GTP-binding protein HSR1-related</fullName>
    </submittedName>
</protein>
<evidence type="ECO:0000313" key="2">
    <source>
        <dbReference type="EMBL" id="ACQ92788.1"/>
    </source>
</evidence>
<dbReference type="InterPro" id="IPR029024">
    <property type="entry name" value="TerB-like"/>
</dbReference>
<dbReference type="Pfam" id="PF01926">
    <property type="entry name" value="MMR_HSR1"/>
    <property type="match status" value="1"/>
</dbReference>
<dbReference type="HOGENOM" id="CLU_018137_0_0_6"/>
<dbReference type="GO" id="GO:0005525">
    <property type="term" value="F:GTP binding"/>
    <property type="evidence" value="ECO:0007669"/>
    <property type="project" value="InterPro"/>
</dbReference>
<name>C4LDJ2_TOLAT</name>
<dbReference type="eggNOG" id="COG1160">
    <property type="taxonomic scope" value="Bacteria"/>
</dbReference>
<keyword evidence="3" id="KW-1185">Reference proteome</keyword>
<dbReference type="SUPFAM" id="SSF158682">
    <property type="entry name" value="TerB-like"/>
    <property type="match status" value="1"/>
</dbReference>
<accession>C4LDJ2</accession>
<dbReference type="AlphaFoldDB" id="C4LDJ2"/>
<dbReference type="InterPro" id="IPR027417">
    <property type="entry name" value="P-loop_NTPase"/>
</dbReference>
<dbReference type="EMBL" id="CP001616">
    <property type="protein sequence ID" value="ACQ92788.1"/>
    <property type="molecule type" value="Genomic_DNA"/>
</dbReference>
<evidence type="ECO:0000313" key="3">
    <source>
        <dbReference type="Proteomes" id="UP000009073"/>
    </source>
</evidence>